<dbReference type="KEGG" id="hro:HELRODRAFT_79551"/>
<dbReference type="HOGENOM" id="CLU_009834_7_6_1"/>
<dbReference type="FunFam" id="1.10.12.10:FF:000001">
    <property type="entry name" value="Probable enoyl-CoA hydratase, mitochondrial"/>
    <property type="match status" value="1"/>
</dbReference>
<dbReference type="InterPro" id="IPR001753">
    <property type="entry name" value="Enoyl-CoA_hydra/iso"/>
</dbReference>
<sequence>MGNPFKSAFLRTFVVNNIWSPCAVSCFNHSSLSNDLKHLIVEFKGDKSNIGLIRLNRPKVLNALCDDLMNEVNSVLDRFEKDPSVNCVILTGSDKVFAAGADIKEMKNLDFKQVYKGSFLSHWSRIAKFKKPIIAAVNGFALGGGCELAMMCDIIYAGSKAQFGQPEIILGTIPGAGGTQRLTKTIGKYKTMELVLSGRRMSAQDAEKAGLVCKVFPPEELLNEAIKLAETIASLSPMVVQMAKESINASLELSLNEGLHFEKLLFHQTFATEDRKEGMAAFVEKRPPKFTDQ</sequence>
<keyword evidence="4" id="KW-0443">Lipid metabolism</keyword>
<dbReference type="EnsemblMetazoa" id="HelroT79551">
    <property type="protein sequence ID" value="HelroP79551"/>
    <property type="gene ID" value="HelroG79551"/>
</dbReference>
<dbReference type="FunFam" id="3.90.226.10:FF:000019">
    <property type="entry name" value="Enoyl-CoA hydratase, mitochondrial"/>
    <property type="match status" value="1"/>
</dbReference>
<dbReference type="STRING" id="6412.T1G3Q0"/>
<dbReference type="PANTHER" id="PTHR11941">
    <property type="entry name" value="ENOYL-COA HYDRATASE-RELATED"/>
    <property type="match status" value="1"/>
</dbReference>
<evidence type="ECO:0000256" key="2">
    <source>
        <dbReference type="ARBA" id="ARBA00012076"/>
    </source>
</evidence>
<dbReference type="eggNOG" id="KOG1680">
    <property type="taxonomic scope" value="Eukaryota"/>
</dbReference>
<dbReference type="OMA" id="FCDARED"/>
<keyword evidence="3" id="KW-0276">Fatty acid metabolism</keyword>
<dbReference type="Pfam" id="PF00378">
    <property type="entry name" value="ECH_1"/>
    <property type="match status" value="1"/>
</dbReference>
<organism evidence="9 10">
    <name type="scientific">Helobdella robusta</name>
    <name type="common">Californian leech</name>
    <dbReference type="NCBI Taxonomy" id="6412"/>
    <lineage>
        <taxon>Eukaryota</taxon>
        <taxon>Metazoa</taxon>
        <taxon>Spiralia</taxon>
        <taxon>Lophotrochozoa</taxon>
        <taxon>Annelida</taxon>
        <taxon>Clitellata</taxon>
        <taxon>Hirudinea</taxon>
        <taxon>Rhynchobdellida</taxon>
        <taxon>Glossiphoniidae</taxon>
        <taxon>Helobdella</taxon>
    </lineage>
</organism>
<dbReference type="CTD" id="20215698"/>
<evidence type="ECO:0000256" key="4">
    <source>
        <dbReference type="ARBA" id="ARBA00023098"/>
    </source>
</evidence>
<reference evidence="10" key="1">
    <citation type="submission" date="2012-12" db="EMBL/GenBank/DDBJ databases">
        <authorList>
            <person name="Hellsten U."/>
            <person name="Grimwood J."/>
            <person name="Chapman J.A."/>
            <person name="Shapiro H."/>
            <person name="Aerts A."/>
            <person name="Otillar R.P."/>
            <person name="Terry A.Y."/>
            <person name="Boore J.L."/>
            <person name="Simakov O."/>
            <person name="Marletaz F."/>
            <person name="Cho S.-J."/>
            <person name="Edsinger-Gonzales E."/>
            <person name="Havlak P."/>
            <person name="Kuo D.-H."/>
            <person name="Larsson T."/>
            <person name="Lv J."/>
            <person name="Arendt D."/>
            <person name="Savage R."/>
            <person name="Osoegawa K."/>
            <person name="de Jong P."/>
            <person name="Lindberg D.R."/>
            <person name="Seaver E.C."/>
            <person name="Weisblat D.A."/>
            <person name="Putnam N.H."/>
            <person name="Grigoriev I.V."/>
            <person name="Rokhsar D.S."/>
        </authorList>
    </citation>
    <scope>NUCLEOTIDE SEQUENCE</scope>
</reference>
<evidence type="ECO:0000313" key="8">
    <source>
        <dbReference type="EMBL" id="ESO03955.1"/>
    </source>
</evidence>
<dbReference type="Gene3D" id="1.10.12.10">
    <property type="entry name" value="Lyase 2-enoyl-coa Hydratase, Chain A, domain 2"/>
    <property type="match status" value="1"/>
</dbReference>
<dbReference type="PANTHER" id="PTHR11941:SF54">
    <property type="entry name" value="ENOYL-COA HYDRATASE, MITOCHONDRIAL"/>
    <property type="match status" value="1"/>
</dbReference>
<dbReference type="PROSITE" id="PS00166">
    <property type="entry name" value="ENOYL_COA_HYDRATASE"/>
    <property type="match status" value="1"/>
</dbReference>
<evidence type="ECO:0000256" key="3">
    <source>
        <dbReference type="ARBA" id="ARBA00022832"/>
    </source>
</evidence>
<dbReference type="SUPFAM" id="SSF52096">
    <property type="entry name" value="ClpP/crotonase"/>
    <property type="match status" value="1"/>
</dbReference>
<evidence type="ECO:0000256" key="7">
    <source>
        <dbReference type="RuleBase" id="RU003707"/>
    </source>
</evidence>
<dbReference type="EC" id="4.2.1.17" evidence="2"/>
<evidence type="ECO:0000256" key="5">
    <source>
        <dbReference type="ARBA" id="ARBA00023239"/>
    </source>
</evidence>
<dbReference type="EMBL" id="KB096551">
    <property type="protein sequence ID" value="ESO03955.1"/>
    <property type="molecule type" value="Genomic_DNA"/>
</dbReference>
<reference evidence="9" key="3">
    <citation type="submission" date="2015-06" db="UniProtKB">
        <authorList>
            <consortium name="EnsemblMetazoa"/>
        </authorList>
    </citation>
    <scope>IDENTIFICATION</scope>
</reference>
<dbReference type="InterPro" id="IPR014748">
    <property type="entry name" value="Enoyl-CoA_hydra_C"/>
</dbReference>
<gene>
    <name evidence="9" type="primary">20215698</name>
    <name evidence="8" type="ORF">HELRODRAFT_79551</name>
</gene>
<dbReference type="EMBL" id="AMQM01004421">
    <property type="status" value="NOT_ANNOTATED_CDS"/>
    <property type="molecule type" value="Genomic_DNA"/>
</dbReference>
<evidence type="ECO:0000256" key="1">
    <source>
        <dbReference type="ARBA" id="ARBA00005254"/>
    </source>
</evidence>
<keyword evidence="5" id="KW-0456">Lyase</keyword>
<reference evidence="8 10" key="2">
    <citation type="journal article" date="2013" name="Nature">
        <title>Insights into bilaterian evolution from three spiralian genomes.</title>
        <authorList>
            <person name="Simakov O."/>
            <person name="Marletaz F."/>
            <person name="Cho S.J."/>
            <person name="Edsinger-Gonzales E."/>
            <person name="Havlak P."/>
            <person name="Hellsten U."/>
            <person name="Kuo D.H."/>
            <person name="Larsson T."/>
            <person name="Lv J."/>
            <person name="Arendt D."/>
            <person name="Savage R."/>
            <person name="Osoegawa K."/>
            <person name="de Jong P."/>
            <person name="Grimwood J."/>
            <person name="Chapman J.A."/>
            <person name="Shapiro H."/>
            <person name="Aerts A."/>
            <person name="Otillar R.P."/>
            <person name="Terry A.Y."/>
            <person name="Boore J.L."/>
            <person name="Grigoriev I.V."/>
            <person name="Lindberg D.R."/>
            <person name="Seaver E.C."/>
            <person name="Weisblat D.A."/>
            <person name="Putnam N.H."/>
            <person name="Rokhsar D.S."/>
        </authorList>
    </citation>
    <scope>NUCLEOTIDE SEQUENCE</scope>
</reference>
<dbReference type="GO" id="GO:0004300">
    <property type="term" value="F:enoyl-CoA hydratase activity"/>
    <property type="evidence" value="ECO:0007669"/>
    <property type="project" value="UniProtKB-EC"/>
</dbReference>
<dbReference type="CDD" id="cd06558">
    <property type="entry name" value="crotonase-like"/>
    <property type="match status" value="1"/>
</dbReference>
<evidence type="ECO:0000256" key="6">
    <source>
        <dbReference type="ARBA" id="ARBA00073937"/>
    </source>
</evidence>
<keyword evidence="10" id="KW-1185">Reference proteome</keyword>
<dbReference type="InParanoid" id="T1G3Q0"/>
<dbReference type="GO" id="GO:0005739">
    <property type="term" value="C:mitochondrion"/>
    <property type="evidence" value="ECO:0000318"/>
    <property type="project" value="GO_Central"/>
</dbReference>
<dbReference type="AlphaFoldDB" id="T1G3Q0"/>
<dbReference type="InterPro" id="IPR018376">
    <property type="entry name" value="Enoyl-CoA_hyd/isom_CS"/>
</dbReference>
<dbReference type="RefSeq" id="XP_009017891.1">
    <property type="nucleotide sequence ID" value="XM_009019643.1"/>
</dbReference>
<dbReference type="InterPro" id="IPR029045">
    <property type="entry name" value="ClpP/crotonase-like_dom_sf"/>
</dbReference>
<dbReference type="Gene3D" id="3.90.226.10">
    <property type="entry name" value="2-enoyl-CoA Hydratase, Chain A, domain 1"/>
    <property type="match status" value="1"/>
</dbReference>
<comment type="similarity">
    <text evidence="1 7">Belongs to the enoyl-CoA hydratase/isomerase family.</text>
</comment>
<evidence type="ECO:0000313" key="9">
    <source>
        <dbReference type="EnsemblMetazoa" id="HelroP79551"/>
    </source>
</evidence>
<dbReference type="Proteomes" id="UP000015101">
    <property type="component" value="Unassembled WGS sequence"/>
</dbReference>
<dbReference type="GO" id="GO:0006635">
    <property type="term" value="P:fatty acid beta-oxidation"/>
    <property type="evidence" value="ECO:0000318"/>
    <property type="project" value="GO_Central"/>
</dbReference>
<proteinExistence type="inferred from homology"/>
<evidence type="ECO:0000313" key="10">
    <source>
        <dbReference type="Proteomes" id="UP000015101"/>
    </source>
</evidence>
<accession>T1G3Q0</accession>
<protein>
    <recommendedName>
        <fullName evidence="6">Probable enoyl-CoA hydratase, mitochondrial</fullName>
        <ecNumber evidence="2">4.2.1.17</ecNumber>
    </recommendedName>
</protein>
<dbReference type="GeneID" id="20215698"/>
<name>T1G3Q0_HELRO</name>
<dbReference type="OrthoDB" id="2018133at2759"/>
<dbReference type="FunCoup" id="T1G3Q0">
    <property type="interactions" value="1205"/>
</dbReference>